<dbReference type="InterPro" id="IPR001849">
    <property type="entry name" value="PH_domain"/>
</dbReference>
<dbReference type="EMBL" id="ABEU02000020">
    <property type="status" value="NOT_ANNOTATED_CDS"/>
    <property type="molecule type" value="Genomic_DNA"/>
</dbReference>
<dbReference type="SMART" id="SM00233">
    <property type="entry name" value="PH"/>
    <property type="match status" value="1"/>
</dbReference>
<dbReference type="SMART" id="SM00234">
    <property type="entry name" value="START"/>
    <property type="match status" value="1"/>
</dbReference>
<keyword evidence="4" id="KW-1133">Transmembrane helix</keyword>
<accession>A0A7I4C778</accession>
<dbReference type="Pfam" id="PF00169">
    <property type="entry name" value="PH"/>
    <property type="match status" value="1"/>
</dbReference>
<dbReference type="InterPro" id="IPR009769">
    <property type="entry name" value="EDR2_C"/>
</dbReference>
<evidence type="ECO:0008006" key="9">
    <source>
        <dbReference type="Google" id="ProtNLM"/>
    </source>
</evidence>
<reference evidence="7 8" key="1">
    <citation type="journal article" date="2008" name="Science">
        <title>The Physcomitrella genome reveals evolutionary insights into the conquest of land by plants.</title>
        <authorList>
            <person name="Rensing S."/>
            <person name="Lang D."/>
            <person name="Zimmer A."/>
            <person name="Terry A."/>
            <person name="Salamov A."/>
            <person name="Shapiro H."/>
            <person name="Nishiyama T."/>
            <person name="Perroud P.-F."/>
            <person name="Lindquist E."/>
            <person name="Kamisugi Y."/>
            <person name="Tanahashi T."/>
            <person name="Sakakibara K."/>
            <person name="Fujita T."/>
            <person name="Oishi K."/>
            <person name="Shin-I T."/>
            <person name="Kuroki Y."/>
            <person name="Toyoda A."/>
            <person name="Suzuki Y."/>
            <person name="Hashimoto A."/>
            <person name="Yamaguchi K."/>
            <person name="Sugano A."/>
            <person name="Kohara Y."/>
            <person name="Fujiyama A."/>
            <person name="Anterola A."/>
            <person name="Aoki S."/>
            <person name="Ashton N."/>
            <person name="Barbazuk W.B."/>
            <person name="Barker E."/>
            <person name="Bennetzen J."/>
            <person name="Bezanilla M."/>
            <person name="Blankenship R."/>
            <person name="Cho S.H."/>
            <person name="Dutcher S."/>
            <person name="Estelle M."/>
            <person name="Fawcett J.A."/>
            <person name="Gundlach H."/>
            <person name="Hanada K."/>
            <person name="Heyl A."/>
            <person name="Hicks K.A."/>
            <person name="Hugh J."/>
            <person name="Lohr M."/>
            <person name="Mayer K."/>
            <person name="Melkozernov A."/>
            <person name="Murata T."/>
            <person name="Nelson D."/>
            <person name="Pils B."/>
            <person name="Prigge M."/>
            <person name="Reiss B."/>
            <person name="Renner T."/>
            <person name="Rombauts S."/>
            <person name="Rushton P."/>
            <person name="Sanderfoot A."/>
            <person name="Schween G."/>
            <person name="Shiu S.-H."/>
            <person name="Stueber K."/>
            <person name="Theodoulou F.L."/>
            <person name="Tu H."/>
            <person name="Van de Peer Y."/>
            <person name="Verrier P.J."/>
            <person name="Waters E."/>
            <person name="Wood A."/>
            <person name="Yang L."/>
            <person name="Cove D."/>
            <person name="Cuming A."/>
            <person name="Hasebe M."/>
            <person name="Lucas S."/>
            <person name="Mishler D.B."/>
            <person name="Reski R."/>
            <person name="Grigoriev I."/>
            <person name="Quatrano R.S."/>
            <person name="Boore J.L."/>
        </authorList>
    </citation>
    <scope>NUCLEOTIDE SEQUENCE [LARGE SCALE GENOMIC DNA]</scope>
    <source>
        <strain evidence="7 8">cv. Gransden 2004</strain>
    </source>
</reference>
<feature type="domain" description="START" evidence="6">
    <location>
        <begin position="229"/>
        <end position="372"/>
    </location>
</feature>
<dbReference type="PROSITE" id="PS50848">
    <property type="entry name" value="START"/>
    <property type="match status" value="1"/>
</dbReference>
<dbReference type="GeneID" id="112273417"/>
<keyword evidence="2" id="KW-0256">Endoplasmic reticulum</keyword>
<dbReference type="InterPro" id="IPR023393">
    <property type="entry name" value="START-like_dom_sf"/>
</dbReference>
<evidence type="ECO:0000313" key="8">
    <source>
        <dbReference type="Proteomes" id="UP000006727"/>
    </source>
</evidence>
<dbReference type="FunCoup" id="A0A7I4C778">
    <property type="interactions" value="973"/>
</dbReference>
<dbReference type="SUPFAM" id="SSF50729">
    <property type="entry name" value="PH domain-like"/>
    <property type="match status" value="1"/>
</dbReference>
<feature type="domain" description="PH" evidence="5">
    <location>
        <begin position="1"/>
        <end position="109"/>
    </location>
</feature>
<comment type="subcellular location">
    <subcellularLocation>
        <location evidence="1">Endoplasmic reticulum</location>
    </subcellularLocation>
</comment>
<feature type="transmembrane region" description="Helical" evidence="4">
    <location>
        <begin position="649"/>
        <end position="671"/>
    </location>
</feature>
<dbReference type="InterPro" id="IPR045096">
    <property type="entry name" value="EDR2-like"/>
</dbReference>
<keyword evidence="4" id="KW-0472">Membrane</keyword>
<evidence type="ECO:0000259" key="6">
    <source>
        <dbReference type="PROSITE" id="PS50848"/>
    </source>
</evidence>
<feature type="region of interest" description="Disordered" evidence="3">
    <location>
        <begin position="463"/>
        <end position="485"/>
    </location>
</feature>
<evidence type="ECO:0000259" key="5">
    <source>
        <dbReference type="PROSITE" id="PS50003"/>
    </source>
</evidence>
<keyword evidence="8" id="KW-1185">Reference proteome</keyword>
<dbReference type="EnsemblPlants" id="Pp3c20_22150V3.10">
    <property type="protein sequence ID" value="Pp3c20_22150V3.10"/>
    <property type="gene ID" value="Pp3c20_22150"/>
</dbReference>
<dbReference type="SUPFAM" id="SSF55961">
    <property type="entry name" value="Bet v1-like"/>
    <property type="match status" value="1"/>
</dbReference>
<dbReference type="CDD" id="cd00821">
    <property type="entry name" value="PH"/>
    <property type="match status" value="1"/>
</dbReference>
<dbReference type="Gramene" id="Pp3c20_22150V3.10">
    <property type="protein sequence ID" value="Pp3c20_22150V3.10"/>
    <property type="gene ID" value="Pp3c20_22150"/>
</dbReference>
<dbReference type="PANTHER" id="PTHR12136:SF41">
    <property type="entry name" value="PLECKSTRIN HOMOLOGY (PH) AND LIPID-BINDING START DOMAINS-CONTAINING PROTEIN"/>
    <property type="match status" value="1"/>
</dbReference>
<dbReference type="Pfam" id="PF07059">
    <property type="entry name" value="EDR2_C"/>
    <property type="match status" value="1"/>
</dbReference>
<dbReference type="PROSITE" id="PS50003">
    <property type="entry name" value="PH_DOMAIN"/>
    <property type="match status" value="1"/>
</dbReference>
<dbReference type="GO" id="GO:0005783">
    <property type="term" value="C:endoplasmic reticulum"/>
    <property type="evidence" value="ECO:0007669"/>
    <property type="project" value="UniProtKB-SubCell"/>
</dbReference>
<gene>
    <name evidence="7" type="primary">LOC112273417</name>
</gene>
<name>A0A7I4C778_PHYPA</name>
<reference evidence="7 8" key="2">
    <citation type="journal article" date="2018" name="Plant J.">
        <title>The Physcomitrella patens chromosome-scale assembly reveals moss genome structure and evolution.</title>
        <authorList>
            <person name="Lang D."/>
            <person name="Ullrich K.K."/>
            <person name="Murat F."/>
            <person name="Fuchs J."/>
            <person name="Jenkins J."/>
            <person name="Haas F.B."/>
            <person name="Piednoel M."/>
            <person name="Gundlach H."/>
            <person name="Van Bel M."/>
            <person name="Meyberg R."/>
            <person name="Vives C."/>
            <person name="Morata J."/>
            <person name="Symeonidi A."/>
            <person name="Hiss M."/>
            <person name="Muchero W."/>
            <person name="Kamisugi Y."/>
            <person name="Saleh O."/>
            <person name="Blanc G."/>
            <person name="Decker E.L."/>
            <person name="van Gessel N."/>
            <person name="Grimwood J."/>
            <person name="Hayes R.D."/>
            <person name="Graham S.W."/>
            <person name="Gunter L.E."/>
            <person name="McDaniel S.F."/>
            <person name="Hoernstein S.N.W."/>
            <person name="Larsson A."/>
            <person name="Li F.W."/>
            <person name="Perroud P.F."/>
            <person name="Phillips J."/>
            <person name="Ranjan P."/>
            <person name="Rokshar D.S."/>
            <person name="Rothfels C.J."/>
            <person name="Schneider L."/>
            <person name="Shu S."/>
            <person name="Stevenson D.W."/>
            <person name="Thummler F."/>
            <person name="Tillich M."/>
            <person name="Villarreal Aguilar J.C."/>
            <person name="Widiez T."/>
            <person name="Wong G.K."/>
            <person name="Wymore A."/>
            <person name="Zhang Y."/>
            <person name="Zimmer A.D."/>
            <person name="Quatrano R.S."/>
            <person name="Mayer K.F.X."/>
            <person name="Goodstein D."/>
            <person name="Casacuberta J.M."/>
            <person name="Vandepoele K."/>
            <person name="Reski R."/>
            <person name="Cuming A.C."/>
            <person name="Tuskan G.A."/>
            <person name="Maumus F."/>
            <person name="Salse J."/>
            <person name="Schmutz J."/>
            <person name="Rensing S.A."/>
        </authorList>
    </citation>
    <scope>NUCLEOTIDE SEQUENCE [LARGE SCALE GENOMIC DNA]</scope>
    <source>
        <strain evidence="7 8">cv. Gransden 2004</strain>
    </source>
</reference>
<reference evidence="7" key="3">
    <citation type="submission" date="2020-12" db="UniProtKB">
        <authorList>
            <consortium name="EnsemblPlants"/>
        </authorList>
    </citation>
    <scope>IDENTIFICATION</scope>
</reference>
<dbReference type="CDD" id="cd00177">
    <property type="entry name" value="START"/>
    <property type="match status" value="1"/>
</dbReference>
<dbReference type="InterPro" id="IPR011993">
    <property type="entry name" value="PH-like_dom_sf"/>
</dbReference>
<dbReference type="Gene3D" id="2.30.29.30">
    <property type="entry name" value="Pleckstrin-homology domain (PH domain)/Phosphotyrosine-binding domain (PTB)"/>
    <property type="match status" value="1"/>
</dbReference>
<dbReference type="AlphaFoldDB" id="A0A7I4C778"/>
<evidence type="ECO:0000313" key="7">
    <source>
        <dbReference type="EnsemblPlants" id="Pp3c20_22150V3.10"/>
    </source>
</evidence>
<dbReference type="RefSeq" id="XP_024357939.1">
    <property type="nucleotide sequence ID" value="XM_024502171.2"/>
</dbReference>
<dbReference type="PANTHER" id="PTHR12136">
    <property type="entry name" value="ENHANCED DISEASE RESISTANCE-RELATED"/>
    <property type="match status" value="1"/>
</dbReference>
<protein>
    <recommendedName>
        <fullName evidence="9">START domain-containing protein</fullName>
    </recommendedName>
</protein>
<evidence type="ECO:0000256" key="2">
    <source>
        <dbReference type="ARBA" id="ARBA00022824"/>
    </source>
</evidence>
<evidence type="ECO:0000256" key="3">
    <source>
        <dbReference type="SAM" id="MobiDB-lite"/>
    </source>
</evidence>
<keyword evidence="4" id="KW-0812">Transmembrane</keyword>
<dbReference type="Pfam" id="PF01852">
    <property type="entry name" value="START"/>
    <property type="match status" value="1"/>
</dbReference>
<evidence type="ECO:0000256" key="1">
    <source>
        <dbReference type="ARBA" id="ARBA00004240"/>
    </source>
</evidence>
<dbReference type="Gene3D" id="3.30.530.20">
    <property type="match status" value="1"/>
</dbReference>
<feature type="transmembrane region" description="Helical" evidence="4">
    <location>
        <begin position="492"/>
        <end position="516"/>
    </location>
</feature>
<sequence length="801" mass="90756">MAIMEGWLYLIESNKLMMTHPRKRYFVLSGNQARYYKEKPAYRQEAPLKSGSFDPYTRVVDHGRESIHGRTLFVFEIYDSYTHGDKLKFGARSSEEAAKWMEAFKEAAEQDILPGNDGLFVPSGGRRKYPFRLSGRRSGGLVKDLSGGSGTITNPLFREGSTTELPGWVGSLLSRDSSARDASPDVVADSPWQIFGCVNGLRLFRETTDHHGFKSMIRGEDPPALMGVGVVFATCESVFQTVMTLGSSRSEWDFCYAKGRVIEHIDGHSDIVHKQFHTHWLPWRMKPRDLVVHRYWRREDDGSYVILYKSVKHEKCRPRRKFVRAWLKSGGYVISPLPPQGGFQHRCAVKHILTVDWKHFKTPWSSSKDRVITLKVLERVAALREFYKVKPADYMPTSISPDLRRLDVAGCKPPLLQKENIPEVHLCGAEVARSPEDNIAGQSMFRQLAEEEFFDVPEDSAWDTELEPDLDGRRESTDPDETSDEDQHWARVGYWVALKYGLLCLFLIILSNYMIFTITSQNGGVHKLSAAATIVKRFQGMAAQKRTHQDDDEDGIELLAREGTLPKSSGCCTTSCYESAEASIFLIRGKHYLQDRKKVVAKDPVMQFVAADWLKSNKREDHLASRPSNPVQQFLANQRKIEGRVQDPFFFIINIQVPGSTTYSLALYYMITQPLSDFLILENFVRGDDRHRNASFKLIPHIAKGPWIVKQSVGKTACLIGEALEITYHTDKNYIELDVDIGSSSVAKGVVNLVLGYLSNLVIELAFLIQANTEEELPEYLLGTCRLVNLDIAKAIPARPE</sequence>
<proteinExistence type="predicted"/>
<dbReference type="InterPro" id="IPR002913">
    <property type="entry name" value="START_lipid-bd_dom"/>
</dbReference>
<dbReference type="GO" id="GO:0008289">
    <property type="term" value="F:lipid binding"/>
    <property type="evidence" value="ECO:0007669"/>
    <property type="project" value="InterPro"/>
</dbReference>
<evidence type="ECO:0000256" key="4">
    <source>
        <dbReference type="SAM" id="Phobius"/>
    </source>
</evidence>
<dbReference type="Proteomes" id="UP000006727">
    <property type="component" value="Chromosome 20"/>
</dbReference>
<organism evidence="7 8">
    <name type="scientific">Physcomitrium patens</name>
    <name type="common">Spreading-leaved earth moss</name>
    <name type="synonym">Physcomitrella patens</name>
    <dbReference type="NCBI Taxonomy" id="3218"/>
    <lineage>
        <taxon>Eukaryota</taxon>
        <taxon>Viridiplantae</taxon>
        <taxon>Streptophyta</taxon>
        <taxon>Embryophyta</taxon>
        <taxon>Bryophyta</taxon>
        <taxon>Bryophytina</taxon>
        <taxon>Bryopsida</taxon>
        <taxon>Funariidae</taxon>
        <taxon>Funariales</taxon>
        <taxon>Funariaceae</taxon>
        <taxon>Physcomitrium</taxon>
    </lineage>
</organism>
<dbReference type="Gramene" id="Pp3c20_22150V3.8">
    <property type="protein sequence ID" value="Pp3c20_22150V3.8"/>
    <property type="gene ID" value="Pp3c20_22150"/>
</dbReference>
<dbReference type="EnsemblPlants" id="Pp3c20_22150V3.8">
    <property type="protein sequence ID" value="Pp3c20_22150V3.8"/>
    <property type="gene ID" value="Pp3c20_22150"/>
</dbReference>